<evidence type="ECO:0000313" key="3">
    <source>
        <dbReference type="Proteomes" id="UP001227964"/>
    </source>
</evidence>
<dbReference type="SUPFAM" id="SSF51230">
    <property type="entry name" value="Single hybrid motif"/>
    <property type="match status" value="1"/>
</dbReference>
<organism evidence="2 3">
    <name type="scientific">Marinobacter azerbaijanicus</name>
    <dbReference type="NCBI Taxonomy" id="3050455"/>
    <lineage>
        <taxon>Bacteria</taxon>
        <taxon>Pseudomonadati</taxon>
        <taxon>Pseudomonadota</taxon>
        <taxon>Gammaproteobacteria</taxon>
        <taxon>Pseudomonadales</taxon>
        <taxon>Marinobacteraceae</taxon>
        <taxon>Marinobacter</taxon>
    </lineage>
</organism>
<feature type="domain" description="Lipoyl-binding" evidence="1">
    <location>
        <begin position="2"/>
        <end position="77"/>
    </location>
</feature>
<sequence>MSTEVLIPRDLWEEDDEAVITSWLVSDGASVSEGDMIAELMVAKIQYELFSPATGTLTILKEIDDVVAKGDCVATIA</sequence>
<protein>
    <submittedName>
        <fullName evidence="2">Lipoyl domain-containing protein</fullName>
    </submittedName>
</protein>
<dbReference type="Gene3D" id="2.40.50.100">
    <property type="match status" value="1"/>
</dbReference>
<proteinExistence type="predicted"/>
<dbReference type="EMBL" id="JASSVS010000004">
    <property type="protein sequence ID" value="MDL0431573.1"/>
    <property type="molecule type" value="Genomic_DNA"/>
</dbReference>
<dbReference type="InterPro" id="IPR000089">
    <property type="entry name" value="Biotin_lipoyl"/>
</dbReference>
<evidence type="ECO:0000259" key="1">
    <source>
        <dbReference type="PROSITE" id="PS50968"/>
    </source>
</evidence>
<dbReference type="Pfam" id="PF00364">
    <property type="entry name" value="Biotin_lipoyl"/>
    <property type="match status" value="1"/>
</dbReference>
<gene>
    <name evidence="2" type="ORF">QPM17_10560</name>
</gene>
<dbReference type="InterPro" id="IPR011053">
    <property type="entry name" value="Single_hybrid_motif"/>
</dbReference>
<dbReference type="RefSeq" id="WP_285390671.1">
    <property type="nucleotide sequence ID" value="NZ_JASSVS010000004.1"/>
</dbReference>
<dbReference type="Proteomes" id="UP001227964">
    <property type="component" value="Unassembled WGS sequence"/>
</dbReference>
<reference evidence="2 3" key="1">
    <citation type="submission" date="2023-06" db="EMBL/GenBank/DDBJ databases">
        <title>Marinobacter azerbaijanicus a moderately halophilic, isolated from Urmia Lake in Azerbaijan region of Iran.</title>
        <authorList>
            <person name="Sanchez-Porro C."/>
            <person name="Aghdam E.M."/>
            <person name="Saheb S.M."/>
            <person name="Tarhriz V."/>
            <person name="Kazemi E."/>
            <person name="Ammozegar M.A."/>
            <person name="Ventosa A."/>
            <person name="Hejazi M.S."/>
        </authorList>
    </citation>
    <scope>NUCLEOTIDE SEQUENCE [LARGE SCALE GENOMIC DNA]</scope>
    <source>
        <strain evidence="2 3">TBZ242</strain>
    </source>
</reference>
<name>A0ABT7IBP0_9GAMM</name>
<dbReference type="PROSITE" id="PS50968">
    <property type="entry name" value="BIOTINYL_LIPOYL"/>
    <property type="match status" value="1"/>
</dbReference>
<evidence type="ECO:0000313" key="2">
    <source>
        <dbReference type="EMBL" id="MDL0431573.1"/>
    </source>
</evidence>
<dbReference type="CDD" id="cd06849">
    <property type="entry name" value="lipoyl_domain"/>
    <property type="match status" value="1"/>
</dbReference>
<accession>A0ABT7IBP0</accession>
<comment type="caution">
    <text evidence="2">The sequence shown here is derived from an EMBL/GenBank/DDBJ whole genome shotgun (WGS) entry which is preliminary data.</text>
</comment>
<keyword evidence="3" id="KW-1185">Reference proteome</keyword>